<evidence type="ECO:0000256" key="1">
    <source>
        <dbReference type="ARBA" id="ARBA00005189"/>
    </source>
</evidence>
<dbReference type="GO" id="GO:0032259">
    <property type="term" value="P:methylation"/>
    <property type="evidence" value="ECO:0007669"/>
    <property type="project" value="UniProtKB-KW"/>
</dbReference>
<dbReference type="SUPFAM" id="SSF53335">
    <property type="entry name" value="S-adenosyl-L-methionine-dependent methyltransferases"/>
    <property type="match status" value="1"/>
</dbReference>
<geneLocation type="plasmid" evidence="8">
    <name>unnamed1</name>
</geneLocation>
<dbReference type="Proteomes" id="UP001257627">
    <property type="component" value="Unassembled WGS sequence"/>
</dbReference>
<reference evidence="8 9" key="1">
    <citation type="submission" date="2023-02" db="EMBL/GenBank/DDBJ databases">
        <authorList>
            <person name="Maleckis M."/>
        </authorList>
    </citation>
    <scope>NUCLEOTIDE SEQUENCE [LARGE SCALE GENOMIC DNA]</scope>
    <source>
        <strain evidence="8 9">P8-A2</strain>
        <plasmid evidence="8">unnamed1</plasmid>
    </source>
</reference>
<comment type="caution">
    <text evidence="8">The sequence shown here is derived from an EMBL/GenBank/DDBJ whole genome shotgun (WGS) entry which is preliminary data.</text>
</comment>
<evidence type="ECO:0000256" key="2">
    <source>
        <dbReference type="ARBA" id="ARBA00022603"/>
    </source>
</evidence>
<dbReference type="GO" id="GO:0008168">
    <property type="term" value="F:methyltransferase activity"/>
    <property type="evidence" value="ECO:0007669"/>
    <property type="project" value="UniProtKB-KW"/>
</dbReference>
<evidence type="ECO:0000313" key="9">
    <source>
        <dbReference type="Proteomes" id="UP001257627"/>
    </source>
</evidence>
<organism evidence="8 9">
    <name type="scientific">Streptomyces mirabilis</name>
    <dbReference type="NCBI Taxonomy" id="68239"/>
    <lineage>
        <taxon>Bacteria</taxon>
        <taxon>Bacillati</taxon>
        <taxon>Actinomycetota</taxon>
        <taxon>Actinomycetes</taxon>
        <taxon>Kitasatosporales</taxon>
        <taxon>Streptomycetaceae</taxon>
        <taxon>Streptomyces</taxon>
    </lineage>
</organism>
<feature type="region of interest" description="Disordered" evidence="6">
    <location>
        <begin position="257"/>
        <end position="277"/>
    </location>
</feature>
<proteinExistence type="predicted"/>
<evidence type="ECO:0000256" key="3">
    <source>
        <dbReference type="ARBA" id="ARBA00022679"/>
    </source>
</evidence>
<protein>
    <submittedName>
        <fullName evidence="8">Class I SAM-dependent methyltransferase</fullName>
    </submittedName>
</protein>
<comment type="catalytic activity">
    <reaction evidence="5">
        <text>phosphoethanolamine + S-adenosyl-L-methionine = N-methylethanolamine phosphate + S-adenosyl-L-homocysteine + H(+)</text>
        <dbReference type="Rhea" id="RHEA:20365"/>
        <dbReference type="ChEBI" id="CHEBI:15378"/>
        <dbReference type="ChEBI" id="CHEBI:57781"/>
        <dbReference type="ChEBI" id="CHEBI:57856"/>
        <dbReference type="ChEBI" id="CHEBI:58190"/>
        <dbReference type="ChEBI" id="CHEBI:59789"/>
        <dbReference type="EC" id="2.1.1.103"/>
    </reaction>
    <physiologicalReaction direction="left-to-right" evidence="5">
        <dbReference type="Rhea" id="RHEA:20366"/>
    </physiologicalReaction>
</comment>
<evidence type="ECO:0000259" key="7">
    <source>
        <dbReference type="Pfam" id="PF13649"/>
    </source>
</evidence>
<evidence type="ECO:0000313" key="8">
    <source>
        <dbReference type="EMBL" id="MDU9001189.1"/>
    </source>
</evidence>
<keyword evidence="9" id="KW-1185">Reference proteome</keyword>
<accession>A0ABU3V4T5</accession>
<evidence type="ECO:0000256" key="4">
    <source>
        <dbReference type="ARBA" id="ARBA00025707"/>
    </source>
</evidence>
<dbReference type="Gene3D" id="3.40.50.150">
    <property type="entry name" value="Vaccinia Virus protein VP39"/>
    <property type="match status" value="1"/>
</dbReference>
<keyword evidence="2 8" id="KW-0489">Methyltransferase</keyword>
<dbReference type="InterPro" id="IPR041698">
    <property type="entry name" value="Methyltransf_25"/>
</dbReference>
<name>A0ABU3V4T5_9ACTN</name>
<comment type="pathway">
    <text evidence="4">Phospholipid metabolism.</text>
</comment>
<keyword evidence="8" id="KW-0614">Plasmid</keyword>
<evidence type="ECO:0000256" key="6">
    <source>
        <dbReference type="SAM" id="MobiDB-lite"/>
    </source>
</evidence>
<evidence type="ECO:0000256" key="5">
    <source>
        <dbReference type="ARBA" id="ARBA00047622"/>
    </source>
</evidence>
<dbReference type="EMBL" id="JARAKF010000003">
    <property type="protein sequence ID" value="MDU9001189.1"/>
    <property type="molecule type" value="Genomic_DNA"/>
</dbReference>
<dbReference type="PANTHER" id="PTHR44307:SF2">
    <property type="entry name" value="PHOSPHOETHANOLAMINE METHYLTRANSFERASE ISOFORM X1"/>
    <property type="match status" value="1"/>
</dbReference>
<dbReference type="Pfam" id="PF13649">
    <property type="entry name" value="Methyltransf_25"/>
    <property type="match status" value="1"/>
</dbReference>
<dbReference type="InterPro" id="IPR029063">
    <property type="entry name" value="SAM-dependent_MTases_sf"/>
</dbReference>
<sequence>MTTFSDREREQAAHYDEFHAARAASTLVSRLYAQAMGDAYPAEVAPSSSCDWTLLGALVGRLQLRPGQVLADIGCGTGGAGLWLARALNVNLVGIDVCATAVRLATERQNDFVPADRARFTVGSLETTGLPDEHVHGLVCVDALFNAGDRVAALTEFHRILTPGGRAVITRVLSDGVRHAIGSQARSAGLIVEHIDNRPDEPALWRRVYRLWSAHEADLRRELGNDQTDRMLAEAHRMLPRLDRRHAVVVTLRCPLSATPSDRPLGSPNTTESEGTG</sequence>
<dbReference type="RefSeq" id="WP_266943934.1">
    <property type="nucleotide sequence ID" value="NZ_JAPEMK010000002.1"/>
</dbReference>
<comment type="pathway">
    <text evidence="1">Lipid metabolism.</text>
</comment>
<gene>
    <name evidence="8" type="ORF">PU648_54880</name>
</gene>
<feature type="domain" description="Methyltransferase" evidence="7">
    <location>
        <begin position="72"/>
        <end position="165"/>
    </location>
</feature>
<dbReference type="PANTHER" id="PTHR44307">
    <property type="entry name" value="PHOSPHOETHANOLAMINE METHYLTRANSFERASE"/>
    <property type="match status" value="1"/>
</dbReference>
<dbReference type="CDD" id="cd02440">
    <property type="entry name" value="AdoMet_MTases"/>
    <property type="match status" value="1"/>
</dbReference>
<feature type="compositionally biased region" description="Polar residues" evidence="6">
    <location>
        <begin position="267"/>
        <end position="277"/>
    </location>
</feature>
<keyword evidence="3" id="KW-0808">Transferase</keyword>